<comment type="subcellular location">
    <subcellularLocation>
        <location evidence="3">Endosome membrane</location>
        <topology evidence="3">Peripheral membrane protein</topology>
    </subcellularLocation>
</comment>
<evidence type="ECO:0000256" key="2">
    <source>
        <dbReference type="ARBA" id="ARBA00022833"/>
    </source>
</evidence>
<evidence type="ECO:0000313" key="5">
    <source>
        <dbReference type="EMBL" id="KAJ4920477.1"/>
    </source>
</evidence>
<keyword evidence="6" id="KW-1185">Reference proteome</keyword>
<dbReference type="PANTHER" id="PTHR23180:SF402">
    <property type="entry name" value="ARF-GAP WITH COILED-COIL, ANK REPEAT AND PH DOMAIN-CONTAINING PROTEIN"/>
    <property type="match status" value="1"/>
</dbReference>
<dbReference type="InterPro" id="IPR004148">
    <property type="entry name" value="BAR_dom"/>
</dbReference>
<gene>
    <name evidence="5" type="ORF">JOQ06_012544</name>
</gene>
<dbReference type="GO" id="GO:0008270">
    <property type="term" value="F:zinc ion binding"/>
    <property type="evidence" value="ECO:0007669"/>
    <property type="project" value="UniProtKB-KW"/>
</dbReference>
<reference evidence="5" key="1">
    <citation type="submission" date="2022-11" db="EMBL/GenBank/DDBJ databases">
        <title>Chromosome-level genome of Pogonophryne albipinna.</title>
        <authorList>
            <person name="Jo E."/>
        </authorList>
    </citation>
    <scope>NUCLEOTIDE SEQUENCE</scope>
    <source>
        <strain evidence="5">SGF0006</strain>
        <tissue evidence="5">Muscle</tissue>
    </source>
</reference>
<comment type="domain">
    <text evidence="3">PH domain binds phospholipids including phosphatidic acid, phosphatidylinositol 3-phosphate, phosphatidylinositol 3,5-bisphosphate (PIP2) and phosphatidylinositol 3,4,5-trisphosphate (PIP3). May mediate protein binding to PIP2 or PIP3 containing membranes.</text>
</comment>
<dbReference type="GO" id="GO:0005096">
    <property type="term" value="F:GTPase activator activity"/>
    <property type="evidence" value="ECO:0007669"/>
    <property type="project" value="UniProtKB-KW"/>
</dbReference>
<evidence type="ECO:0000313" key="6">
    <source>
        <dbReference type="Proteomes" id="UP001219934"/>
    </source>
</evidence>
<keyword evidence="3" id="KW-0863">Zinc-finger</keyword>
<evidence type="ECO:0000259" key="4">
    <source>
        <dbReference type="Pfam" id="PF16746"/>
    </source>
</evidence>
<organism evidence="5 6">
    <name type="scientific">Pogonophryne albipinna</name>
    <dbReference type="NCBI Taxonomy" id="1090488"/>
    <lineage>
        <taxon>Eukaryota</taxon>
        <taxon>Metazoa</taxon>
        <taxon>Chordata</taxon>
        <taxon>Craniata</taxon>
        <taxon>Vertebrata</taxon>
        <taxon>Euteleostomi</taxon>
        <taxon>Actinopterygii</taxon>
        <taxon>Neopterygii</taxon>
        <taxon>Teleostei</taxon>
        <taxon>Neoteleostei</taxon>
        <taxon>Acanthomorphata</taxon>
        <taxon>Eupercaria</taxon>
        <taxon>Perciformes</taxon>
        <taxon>Notothenioidei</taxon>
        <taxon>Pogonophryne</taxon>
    </lineage>
</organism>
<keyword evidence="3" id="KW-0343">GTPase activation</keyword>
<dbReference type="Gene3D" id="1.20.1270.60">
    <property type="entry name" value="Arfaptin homology (AH) domain/BAR domain"/>
    <property type="match status" value="2"/>
</dbReference>
<dbReference type="AlphaFoldDB" id="A0AAD6A925"/>
<dbReference type="SUPFAM" id="SSF103657">
    <property type="entry name" value="BAR/IMD domain-like"/>
    <property type="match status" value="2"/>
</dbReference>
<keyword evidence="1 3" id="KW-0479">Metal-binding</keyword>
<dbReference type="PANTHER" id="PTHR23180">
    <property type="entry name" value="CENTAURIN/ARF"/>
    <property type="match status" value="1"/>
</dbReference>
<comment type="function">
    <text evidence="3">GTPase-activating protein for the ADP ribosylation factor family.</text>
</comment>
<comment type="domain">
    <text evidence="3">The BAR domain mediates homodimerization, it can neither bind membrane nor impart curvature, but instead requires the neighboring PH domain to achieve these functions.</text>
</comment>
<name>A0AAD6A925_9TELE</name>
<comment type="activity regulation">
    <text evidence="3">GAP activity stimulated by phosphatidylinositol 4,5-bisphosphate (PIP2) and phosphatidic acid.</text>
</comment>
<feature type="domain" description="BAR" evidence="4">
    <location>
        <begin position="5"/>
        <end position="93"/>
    </location>
</feature>
<protein>
    <recommendedName>
        <fullName evidence="3">Arf-GAP with coiled-coil, ANK repeat and PH domain-containing protein</fullName>
        <shortName evidence="3">Cnt-b</shortName>
    </recommendedName>
    <alternativeName>
        <fullName evidence="3">Centaurin-beta</fullName>
    </alternativeName>
</protein>
<dbReference type="InterPro" id="IPR027267">
    <property type="entry name" value="AH/BAR_dom_sf"/>
</dbReference>
<evidence type="ECO:0000256" key="1">
    <source>
        <dbReference type="ARBA" id="ARBA00022723"/>
    </source>
</evidence>
<sequence length="188" mass="21179">MDSLLDFEECVKDSPEFRLKLELFEADVNVLETHLDKVMKLCGKMVEAGQMYNAANQLFLSGLAELSMFHQKDSVINILFDQTQRAISQQLTNLCTQDLIGLSSVSLTNQVMKLCGKMVEAGQVYNAANQLFLSGLAELSMFHQKDSVINNCLNQFNQGLQEMISFHTILFDQTQRAISQQLTNLCTQ</sequence>
<keyword evidence="3" id="KW-0677">Repeat</keyword>
<feature type="domain" description="BAR" evidence="4">
    <location>
        <begin position="108"/>
        <end position="187"/>
    </location>
</feature>
<keyword evidence="3" id="KW-0040">ANK repeat</keyword>
<keyword evidence="2 3" id="KW-0862">Zinc</keyword>
<dbReference type="EMBL" id="JAPTMU010000194">
    <property type="protein sequence ID" value="KAJ4920477.1"/>
    <property type="molecule type" value="Genomic_DNA"/>
</dbReference>
<evidence type="ECO:0000256" key="3">
    <source>
        <dbReference type="RuleBase" id="RU369028"/>
    </source>
</evidence>
<keyword evidence="3" id="KW-0967">Endosome</keyword>
<dbReference type="InterPro" id="IPR045258">
    <property type="entry name" value="ACAP1/2/3-like"/>
</dbReference>
<proteinExistence type="predicted"/>
<dbReference type="Pfam" id="PF16746">
    <property type="entry name" value="BAR_3"/>
    <property type="match status" value="2"/>
</dbReference>
<comment type="caution">
    <text evidence="5">The sequence shown here is derived from an EMBL/GenBank/DDBJ whole genome shotgun (WGS) entry which is preliminary data.</text>
</comment>
<accession>A0AAD6A925</accession>
<dbReference type="Proteomes" id="UP001219934">
    <property type="component" value="Unassembled WGS sequence"/>
</dbReference>
<dbReference type="GO" id="GO:0010008">
    <property type="term" value="C:endosome membrane"/>
    <property type="evidence" value="ECO:0007669"/>
    <property type="project" value="UniProtKB-SubCell"/>
</dbReference>